<name>A0A914Q042_9BILA</name>
<dbReference type="Proteomes" id="UP000887578">
    <property type="component" value="Unplaced"/>
</dbReference>
<sequence length="320" mass="38055">MDLSNSETTPSDIIMRYYSNNAPFRSTFYRQAFPFRDTLIRYITNNPASSKLYQKIIQSCKHFFIKNPIIIVRELRFEEENCYIRGSRPSKDRPNYRSVDLNELTSKIWITDSFKVWGRTPNCPVITSFMPQIYQCNATDIFIYKQMFSFNDLMIIASKCELLHLSNVVIMNNDEVAPETEKDQFYFETAVSLETLFTALPKVKKFTYYLPDNSLNIITTKTAVELLKIPHFLSLDQFKIGKIPEIFDIKSFYCHIKKNKKTKIHLDFSDRICDEYKTRLQTIVDEILEKENRNYKVPWIYFPRITNSSREKMHDLYRQI</sequence>
<evidence type="ECO:0000313" key="2">
    <source>
        <dbReference type="WBParaSite" id="PDA_v2.g24503.t1"/>
    </source>
</evidence>
<dbReference type="WBParaSite" id="PDA_v2.g24503.t1">
    <property type="protein sequence ID" value="PDA_v2.g24503.t1"/>
    <property type="gene ID" value="PDA_v2.g24503"/>
</dbReference>
<organism evidence="1 2">
    <name type="scientific">Panagrolaimus davidi</name>
    <dbReference type="NCBI Taxonomy" id="227884"/>
    <lineage>
        <taxon>Eukaryota</taxon>
        <taxon>Metazoa</taxon>
        <taxon>Ecdysozoa</taxon>
        <taxon>Nematoda</taxon>
        <taxon>Chromadorea</taxon>
        <taxon>Rhabditida</taxon>
        <taxon>Tylenchina</taxon>
        <taxon>Panagrolaimomorpha</taxon>
        <taxon>Panagrolaimoidea</taxon>
        <taxon>Panagrolaimidae</taxon>
        <taxon>Panagrolaimus</taxon>
    </lineage>
</organism>
<keyword evidence="1" id="KW-1185">Reference proteome</keyword>
<evidence type="ECO:0000313" key="1">
    <source>
        <dbReference type="Proteomes" id="UP000887578"/>
    </source>
</evidence>
<reference evidence="2" key="1">
    <citation type="submission" date="2022-11" db="UniProtKB">
        <authorList>
            <consortium name="WormBaseParasite"/>
        </authorList>
    </citation>
    <scope>IDENTIFICATION</scope>
</reference>
<accession>A0A914Q042</accession>
<dbReference type="AlphaFoldDB" id="A0A914Q042"/>
<proteinExistence type="predicted"/>
<protein>
    <submittedName>
        <fullName evidence="2">Uncharacterized protein</fullName>
    </submittedName>
</protein>